<dbReference type="InterPro" id="IPR038725">
    <property type="entry name" value="YdaG_split_barrel_FMN-bd"/>
</dbReference>
<dbReference type="EMBL" id="JBHSQI010000001">
    <property type="protein sequence ID" value="MFC6152226.1"/>
    <property type="molecule type" value="Genomic_DNA"/>
</dbReference>
<dbReference type="Pfam" id="PF16242">
    <property type="entry name" value="Pyrid_ox_like"/>
    <property type="match status" value="1"/>
</dbReference>
<sequence>MSDEPTETLRDHLNGQRFVMLTSLAEDGRLVSRPMTVQELDGWTLRFIAQDDNDVVVQSEGQQVNLSFNSGGTYVSLSGTGAVSRDTTAKQELWNRLNEAYAGDADDPSNVILEVTADEGEYWDGGGPVARVLGLARAAVTREATGGEHEVVDL</sequence>
<keyword evidence="3" id="KW-1185">Reference proteome</keyword>
<dbReference type="RefSeq" id="WP_128220335.1">
    <property type="nucleotide sequence ID" value="NZ_CP034929.1"/>
</dbReference>
<organism evidence="2 3">
    <name type="scientific">Nocardioides yefusunii</name>
    <dbReference type="NCBI Taxonomy" id="2500546"/>
    <lineage>
        <taxon>Bacteria</taxon>
        <taxon>Bacillati</taxon>
        <taxon>Actinomycetota</taxon>
        <taxon>Actinomycetes</taxon>
        <taxon>Propionibacteriales</taxon>
        <taxon>Nocardioidaceae</taxon>
        <taxon>Nocardioides</taxon>
    </lineage>
</organism>
<gene>
    <name evidence="2" type="ORF">ACFPWU_00895</name>
</gene>
<evidence type="ECO:0000313" key="3">
    <source>
        <dbReference type="Proteomes" id="UP001596098"/>
    </source>
</evidence>
<reference evidence="3" key="1">
    <citation type="journal article" date="2019" name="Int. J. Syst. Evol. Microbiol.">
        <title>The Global Catalogue of Microorganisms (GCM) 10K type strain sequencing project: providing services to taxonomists for standard genome sequencing and annotation.</title>
        <authorList>
            <consortium name="The Broad Institute Genomics Platform"/>
            <consortium name="The Broad Institute Genome Sequencing Center for Infectious Disease"/>
            <person name="Wu L."/>
            <person name="Ma J."/>
        </authorList>
    </citation>
    <scope>NUCLEOTIDE SEQUENCE [LARGE SCALE GENOMIC DNA]</scope>
    <source>
        <strain evidence="3">DFY28</strain>
    </source>
</reference>
<dbReference type="InterPro" id="IPR012349">
    <property type="entry name" value="Split_barrel_FMN-bd"/>
</dbReference>
<dbReference type="SUPFAM" id="SSF50475">
    <property type="entry name" value="FMN-binding split barrel"/>
    <property type="match status" value="1"/>
</dbReference>
<evidence type="ECO:0000313" key="2">
    <source>
        <dbReference type="EMBL" id="MFC6152226.1"/>
    </source>
</evidence>
<comment type="caution">
    <text evidence="2">The sequence shown here is derived from an EMBL/GenBank/DDBJ whole genome shotgun (WGS) entry which is preliminary data.</text>
</comment>
<dbReference type="Gene3D" id="2.30.110.10">
    <property type="entry name" value="Electron Transport, Fmn-binding Protein, Chain A"/>
    <property type="match status" value="1"/>
</dbReference>
<feature type="domain" description="General stress protein FMN-binding split barrel" evidence="1">
    <location>
        <begin position="5"/>
        <end position="143"/>
    </location>
</feature>
<protein>
    <submittedName>
        <fullName evidence="2">Pyridoxamine 5'-phosphate oxidase family protein</fullName>
    </submittedName>
</protein>
<dbReference type="InterPro" id="IPR052917">
    <property type="entry name" value="Stress-Dev_Protein"/>
</dbReference>
<evidence type="ECO:0000259" key="1">
    <source>
        <dbReference type="Pfam" id="PF16242"/>
    </source>
</evidence>
<proteinExistence type="predicted"/>
<dbReference type="PANTHER" id="PTHR34818">
    <property type="entry name" value="PROTEIN BLI-3"/>
    <property type="match status" value="1"/>
</dbReference>
<name>A0ABW1QRZ4_9ACTN</name>
<dbReference type="PANTHER" id="PTHR34818:SF1">
    <property type="entry name" value="PROTEIN BLI-3"/>
    <property type="match status" value="1"/>
</dbReference>
<dbReference type="Proteomes" id="UP001596098">
    <property type="component" value="Unassembled WGS sequence"/>
</dbReference>
<accession>A0ABW1QRZ4</accession>